<dbReference type="InterPro" id="IPR003425">
    <property type="entry name" value="CCB3/YggT"/>
</dbReference>
<protein>
    <submittedName>
        <fullName evidence="3">YggT family protein</fullName>
    </submittedName>
</protein>
<reference evidence="3" key="1">
    <citation type="submission" date="2020-10" db="EMBL/GenBank/DDBJ databases">
        <authorList>
            <person name="Castelo-Branco R."/>
            <person name="Eusebio N."/>
            <person name="Adriana R."/>
            <person name="Vieira A."/>
            <person name="Brugerolle De Fraissinette N."/>
            <person name="Rezende De Castro R."/>
            <person name="Schneider M.P."/>
            <person name="Vasconcelos V."/>
            <person name="Leao P.N."/>
        </authorList>
    </citation>
    <scope>NUCLEOTIDE SEQUENCE</scope>
    <source>
        <strain evidence="3">LEGE 11480</strain>
    </source>
</reference>
<dbReference type="EMBL" id="JADEXQ010000159">
    <property type="protein sequence ID" value="MBE9033172.1"/>
    <property type="molecule type" value="Genomic_DNA"/>
</dbReference>
<dbReference type="AlphaFoldDB" id="A0A928VVB6"/>
<comment type="similarity">
    <text evidence="1">Belongs to the YggT family.</text>
</comment>
<dbReference type="Proteomes" id="UP000625316">
    <property type="component" value="Unassembled WGS sequence"/>
</dbReference>
<keyword evidence="4" id="KW-1185">Reference proteome</keyword>
<sequence length="96" mass="10634">MNPVLIIANFISLYSLLVLIRCLLTWIPNIDFSSQPFRTLSDVTDPYLNLFRGLIPPLGGMDLSPMVAILALNFLGKFLISALSTAFASYSMYMLG</sequence>
<feature type="transmembrane region" description="Helical" evidence="2">
    <location>
        <begin position="7"/>
        <end position="27"/>
    </location>
</feature>
<keyword evidence="2" id="KW-1133">Transmembrane helix</keyword>
<keyword evidence="2" id="KW-0472">Membrane</keyword>
<feature type="transmembrane region" description="Helical" evidence="2">
    <location>
        <begin position="66"/>
        <end position="90"/>
    </location>
</feature>
<accession>A0A928VVB6</accession>
<proteinExistence type="inferred from homology"/>
<evidence type="ECO:0000256" key="2">
    <source>
        <dbReference type="SAM" id="Phobius"/>
    </source>
</evidence>
<dbReference type="PANTHER" id="PTHR33219:SF14">
    <property type="entry name" value="PROTEIN COFACTOR ASSEMBLY OF COMPLEX C SUBUNIT B CCB3, CHLOROPLASTIC-RELATED"/>
    <property type="match status" value="1"/>
</dbReference>
<evidence type="ECO:0000313" key="4">
    <source>
        <dbReference type="Proteomes" id="UP000625316"/>
    </source>
</evidence>
<organism evidence="3 4">
    <name type="scientific">Romeriopsis navalis LEGE 11480</name>
    <dbReference type="NCBI Taxonomy" id="2777977"/>
    <lineage>
        <taxon>Bacteria</taxon>
        <taxon>Bacillati</taxon>
        <taxon>Cyanobacteriota</taxon>
        <taxon>Cyanophyceae</taxon>
        <taxon>Leptolyngbyales</taxon>
        <taxon>Leptolyngbyaceae</taxon>
        <taxon>Romeriopsis</taxon>
        <taxon>Romeriopsis navalis</taxon>
    </lineage>
</organism>
<name>A0A928VVB6_9CYAN</name>
<dbReference type="RefSeq" id="WP_264327981.1">
    <property type="nucleotide sequence ID" value="NZ_JADEXQ010000159.1"/>
</dbReference>
<dbReference type="GO" id="GO:0016020">
    <property type="term" value="C:membrane"/>
    <property type="evidence" value="ECO:0007669"/>
    <property type="project" value="InterPro"/>
</dbReference>
<keyword evidence="2" id="KW-0812">Transmembrane</keyword>
<comment type="caution">
    <text evidence="3">The sequence shown here is derived from an EMBL/GenBank/DDBJ whole genome shotgun (WGS) entry which is preliminary data.</text>
</comment>
<dbReference type="PANTHER" id="PTHR33219">
    <property type="entry name" value="YLMG HOMOLOG PROTEIN 2, CHLOROPLASTIC"/>
    <property type="match status" value="1"/>
</dbReference>
<evidence type="ECO:0000313" key="3">
    <source>
        <dbReference type="EMBL" id="MBE9033172.1"/>
    </source>
</evidence>
<gene>
    <name evidence="3" type="ORF">IQ266_25880</name>
</gene>
<evidence type="ECO:0000256" key="1">
    <source>
        <dbReference type="ARBA" id="ARBA00010894"/>
    </source>
</evidence>
<dbReference type="Pfam" id="PF02325">
    <property type="entry name" value="CCB3_YggT"/>
    <property type="match status" value="1"/>
</dbReference>